<organism evidence="2 3">
    <name type="scientific">Tannerella sp. oral taxon BU063 isolate Cell 1/3</name>
    <dbReference type="NCBI Taxonomy" id="1411022"/>
    <lineage>
        <taxon>Bacteria</taxon>
        <taxon>Pseudomonadati</taxon>
        <taxon>Bacteroidota</taxon>
        <taxon>Bacteroidia</taxon>
        <taxon>Bacteroidales</taxon>
        <taxon>Tannerellaceae</taxon>
        <taxon>Tannerella</taxon>
    </lineage>
</organism>
<sequence length="168" mass="19032">MRATRFPLLILIALCAMTLAATTTLTAQTKTFRGAWFTVEYPANFTAEGSLPSATSNEDEAFDSATFTSPDGSVTFYVYSPQWSGDPTDIELSENEREGQRKVTHGKRQTVTYWTIGAKDGSYTRSYQEVREDETMHVLGIHYTTQQAYNKYKKQYLQFKASLEQFAD</sequence>
<feature type="chain" id="PRO_5004812776" description="Lipocalin-like domain-containing protein" evidence="1">
    <location>
        <begin position="28"/>
        <end position="168"/>
    </location>
</feature>
<proteinExistence type="predicted"/>
<reference evidence="2 3" key="1">
    <citation type="submission" date="2013-11" db="EMBL/GenBank/DDBJ databases">
        <title>Single cell genomics of uncultured Tannerella BU063 (oral taxon 286).</title>
        <authorList>
            <person name="Beall C.J."/>
            <person name="Campbell A.G."/>
            <person name="Griffen A.L."/>
            <person name="Podar M."/>
            <person name="Leys E.J."/>
        </authorList>
    </citation>
    <scope>NUCLEOTIDE SEQUENCE [LARGE SCALE GENOMIC DNA]</scope>
    <source>
        <strain evidence="2">Cell 1/3</strain>
    </source>
</reference>
<dbReference type="PATRIC" id="fig|1411022.3.peg.1745"/>
<accession>W2CGV9</accession>
<dbReference type="EMBL" id="AYYE01001195">
    <property type="protein sequence ID" value="ETK06268.1"/>
    <property type="molecule type" value="Genomic_DNA"/>
</dbReference>
<dbReference type="Proteomes" id="UP000034982">
    <property type="component" value="Unassembled WGS sequence"/>
</dbReference>
<evidence type="ECO:0008006" key="4">
    <source>
        <dbReference type="Google" id="ProtNLM"/>
    </source>
</evidence>
<evidence type="ECO:0000313" key="3">
    <source>
        <dbReference type="Proteomes" id="UP000034982"/>
    </source>
</evidence>
<keyword evidence="1" id="KW-0732">Signal</keyword>
<name>W2CGV9_9BACT</name>
<evidence type="ECO:0000313" key="2">
    <source>
        <dbReference type="EMBL" id="ETK06268.1"/>
    </source>
</evidence>
<gene>
    <name evidence="2" type="ORF">T230_13430</name>
</gene>
<comment type="caution">
    <text evidence="2">The sequence shown here is derived from an EMBL/GenBank/DDBJ whole genome shotgun (WGS) entry which is preliminary data.</text>
</comment>
<dbReference type="AlphaFoldDB" id="W2CGV9"/>
<evidence type="ECO:0000256" key="1">
    <source>
        <dbReference type="SAM" id="SignalP"/>
    </source>
</evidence>
<feature type="signal peptide" evidence="1">
    <location>
        <begin position="1"/>
        <end position="27"/>
    </location>
</feature>
<protein>
    <recommendedName>
        <fullName evidence="4">Lipocalin-like domain-containing protein</fullName>
    </recommendedName>
</protein>